<evidence type="ECO:0000313" key="15">
    <source>
        <dbReference type="Proteomes" id="UP000006039"/>
    </source>
</evidence>
<dbReference type="PANTHER" id="PTHR48250">
    <property type="entry name" value="CUTINASE 2-RELATED"/>
    <property type="match status" value="1"/>
</dbReference>
<comment type="subcellular location">
    <subcellularLocation>
        <location evidence="1">Secreted</location>
    </subcellularLocation>
</comment>
<dbReference type="SUPFAM" id="SSF53474">
    <property type="entry name" value="alpha/beta-Hydrolases"/>
    <property type="match status" value="1"/>
</dbReference>
<name>J3PAP1_GAET3</name>
<reference evidence="15" key="1">
    <citation type="submission" date="2010-07" db="EMBL/GenBank/DDBJ databases">
        <title>The genome sequence of Gaeumannomyces graminis var. tritici strain R3-111a-1.</title>
        <authorList>
            <consortium name="The Broad Institute Genome Sequencing Platform"/>
            <person name="Ma L.-J."/>
            <person name="Dead R."/>
            <person name="Young S."/>
            <person name="Zeng Q."/>
            <person name="Koehrsen M."/>
            <person name="Alvarado L."/>
            <person name="Berlin A."/>
            <person name="Chapman S.B."/>
            <person name="Chen Z."/>
            <person name="Freedman E."/>
            <person name="Gellesch M."/>
            <person name="Goldberg J."/>
            <person name="Griggs A."/>
            <person name="Gujja S."/>
            <person name="Heilman E.R."/>
            <person name="Heiman D."/>
            <person name="Hepburn T."/>
            <person name="Howarth C."/>
            <person name="Jen D."/>
            <person name="Larson L."/>
            <person name="Mehta T."/>
            <person name="Neiman D."/>
            <person name="Pearson M."/>
            <person name="Roberts A."/>
            <person name="Saif S."/>
            <person name="Shea T."/>
            <person name="Shenoy N."/>
            <person name="Sisk P."/>
            <person name="Stolte C."/>
            <person name="Sykes S."/>
            <person name="Walk T."/>
            <person name="White J."/>
            <person name="Yandava C."/>
            <person name="Haas B."/>
            <person name="Nusbaum C."/>
            <person name="Birren B."/>
        </authorList>
    </citation>
    <scope>NUCLEOTIDE SEQUENCE [LARGE SCALE GENOMIC DNA]</scope>
    <source>
        <strain evidence="15">R3-111a-1</strain>
    </source>
</reference>
<evidence type="ECO:0000256" key="11">
    <source>
        <dbReference type="PIRSR" id="PIRSR611150-2"/>
    </source>
</evidence>
<dbReference type="Proteomes" id="UP000006039">
    <property type="component" value="Unassembled WGS sequence"/>
</dbReference>
<evidence type="ECO:0000256" key="2">
    <source>
        <dbReference type="ARBA" id="ARBA00007534"/>
    </source>
</evidence>
<comment type="similarity">
    <text evidence="2">Belongs to the cutinase family.</text>
</comment>
<evidence type="ECO:0000256" key="9">
    <source>
        <dbReference type="ARBA" id="ARBA00034045"/>
    </source>
</evidence>
<evidence type="ECO:0000256" key="7">
    <source>
        <dbReference type="ARBA" id="ARBA00022801"/>
    </source>
</evidence>
<dbReference type="EMBL" id="GL385400">
    <property type="protein sequence ID" value="EJT71307.1"/>
    <property type="molecule type" value="Genomic_DNA"/>
</dbReference>
<comment type="catalytic activity">
    <reaction evidence="9">
        <text>cutin + H2O = cutin monomers.</text>
        <dbReference type="EC" id="3.1.1.74"/>
    </reaction>
</comment>
<feature type="active site" evidence="10">
    <location>
        <position position="178"/>
    </location>
</feature>
<feature type="active site" evidence="10">
    <location>
        <position position="191"/>
    </location>
</feature>
<dbReference type="Gene3D" id="3.40.50.1820">
    <property type="entry name" value="alpha/beta hydrolase"/>
    <property type="match status" value="1"/>
</dbReference>
<keyword evidence="4" id="KW-0719">Serine esterase</keyword>
<feature type="chain" id="PRO_5015095079" description="cutinase" evidence="12">
    <location>
        <begin position="20"/>
        <end position="210"/>
    </location>
</feature>
<evidence type="ECO:0000256" key="12">
    <source>
        <dbReference type="SAM" id="SignalP"/>
    </source>
</evidence>
<dbReference type="RefSeq" id="XP_009226704.1">
    <property type="nucleotide sequence ID" value="XM_009228440.1"/>
</dbReference>
<keyword evidence="8 11" id="KW-1015">Disulfide bond</keyword>
<reference evidence="13" key="3">
    <citation type="submission" date="2010-09" db="EMBL/GenBank/DDBJ databases">
        <title>Annotation of Gaeumannomyces graminis var. tritici R3-111a-1.</title>
        <authorList>
            <consortium name="The Broad Institute Genome Sequencing Platform"/>
            <person name="Ma L.-J."/>
            <person name="Dead R."/>
            <person name="Young S.K."/>
            <person name="Zeng Q."/>
            <person name="Gargeya S."/>
            <person name="Fitzgerald M."/>
            <person name="Haas B."/>
            <person name="Abouelleil A."/>
            <person name="Alvarado L."/>
            <person name="Arachchi H.M."/>
            <person name="Berlin A."/>
            <person name="Brown A."/>
            <person name="Chapman S.B."/>
            <person name="Chen Z."/>
            <person name="Dunbar C."/>
            <person name="Freedman E."/>
            <person name="Gearin G."/>
            <person name="Gellesch M."/>
            <person name="Goldberg J."/>
            <person name="Griggs A."/>
            <person name="Gujja S."/>
            <person name="Heiman D."/>
            <person name="Howarth C."/>
            <person name="Larson L."/>
            <person name="Lui A."/>
            <person name="MacDonald P.J.P."/>
            <person name="Mehta T."/>
            <person name="Montmayeur A."/>
            <person name="Murphy C."/>
            <person name="Neiman D."/>
            <person name="Pearson M."/>
            <person name="Priest M."/>
            <person name="Roberts A."/>
            <person name="Saif S."/>
            <person name="Shea T."/>
            <person name="Shenoy N."/>
            <person name="Sisk P."/>
            <person name="Stolte C."/>
            <person name="Sykes S."/>
            <person name="Yandava C."/>
            <person name="Wortman J."/>
            <person name="Nusbaum C."/>
            <person name="Birren B."/>
        </authorList>
    </citation>
    <scope>NUCLEOTIDE SEQUENCE</scope>
    <source>
        <strain evidence="13">R3-111a-1</strain>
    </source>
</reference>
<keyword evidence="15" id="KW-1185">Reference proteome</keyword>
<feature type="active site" description="Nucleophile" evidence="10">
    <location>
        <position position="126"/>
    </location>
</feature>
<proteinExistence type="inferred from homology"/>
<keyword evidence="7" id="KW-0378">Hydrolase</keyword>
<evidence type="ECO:0000256" key="3">
    <source>
        <dbReference type="ARBA" id="ARBA00013095"/>
    </source>
</evidence>
<dbReference type="PROSITE" id="PS00931">
    <property type="entry name" value="CUTINASE_2"/>
    <property type="match status" value="1"/>
</dbReference>
<dbReference type="EnsemblFungi" id="EJT71307">
    <property type="protein sequence ID" value="EJT71307"/>
    <property type="gene ID" value="GGTG_10566"/>
</dbReference>
<evidence type="ECO:0000313" key="14">
    <source>
        <dbReference type="EnsemblFungi" id="EJT71307"/>
    </source>
</evidence>
<dbReference type="AlphaFoldDB" id="J3PAP1"/>
<evidence type="ECO:0000256" key="10">
    <source>
        <dbReference type="PIRSR" id="PIRSR611150-1"/>
    </source>
</evidence>
<dbReference type="eggNOG" id="ENOG502S3AW">
    <property type="taxonomic scope" value="Eukaryota"/>
</dbReference>
<dbReference type="GeneID" id="20351024"/>
<evidence type="ECO:0000256" key="5">
    <source>
        <dbReference type="ARBA" id="ARBA00022525"/>
    </source>
</evidence>
<reference evidence="14" key="5">
    <citation type="submission" date="2018-04" db="UniProtKB">
        <authorList>
            <consortium name="EnsemblFungi"/>
        </authorList>
    </citation>
    <scope>IDENTIFICATION</scope>
    <source>
        <strain evidence="14">R3-111a-1</strain>
    </source>
</reference>
<evidence type="ECO:0000256" key="6">
    <source>
        <dbReference type="ARBA" id="ARBA00022729"/>
    </source>
</evidence>
<dbReference type="HOGENOM" id="CLU_040058_2_2_1"/>
<dbReference type="PANTHER" id="PTHR48250:SF1">
    <property type="entry name" value="CUTINASE"/>
    <property type="match status" value="1"/>
</dbReference>
<evidence type="ECO:0000256" key="8">
    <source>
        <dbReference type="ARBA" id="ARBA00023157"/>
    </source>
</evidence>
<dbReference type="InterPro" id="IPR011150">
    <property type="entry name" value="Cutinase_monf"/>
</dbReference>
<dbReference type="InterPro" id="IPR043579">
    <property type="entry name" value="CUTINASE_2"/>
</dbReference>
<dbReference type="EC" id="3.1.1.74" evidence="3"/>
<dbReference type="VEuPathDB" id="FungiDB:GGTG_10566"/>
<keyword evidence="6 12" id="KW-0732">Signal</keyword>
<dbReference type="PRINTS" id="PR00129">
    <property type="entry name" value="CUTINASE"/>
</dbReference>
<dbReference type="GO" id="GO:0005576">
    <property type="term" value="C:extracellular region"/>
    <property type="evidence" value="ECO:0007669"/>
    <property type="project" value="UniProtKB-SubCell"/>
</dbReference>
<reference evidence="14" key="4">
    <citation type="journal article" date="2015" name="G3 (Bethesda)">
        <title>Genome sequences of three phytopathogenic species of the Magnaporthaceae family of fungi.</title>
        <authorList>
            <person name="Okagaki L.H."/>
            <person name="Nunes C.C."/>
            <person name="Sailsbery J."/>
            <person name="Clay B."/>
            <person name="Brown D."/>
            <person name="John T."/>
            <person name="Oh Y."/>
            <person name="Young N."/>
            <person name="Fitzgerald M."/>
            <person name="Haas B.J."/>
            <person name="Zeng Q."/>
            <person name="Young S."/>
            <person name="Adiconis X."/>
            <person name="Fan L."/>
            <person name="Levin J.Z."/>
            <person name="Mitchell T.K."/>
            <person name="Okubara P.A."/>
            <person name="Farman M.L."/>
            <person name="Kohn L.M."/>
            <person name="Birren B."/>
            <person name="Ma L.-J."/>
            <person name="Dean R.A."/>
        </authorList>
    </citation>
    <scope>NUCLEOTIDE SEQUENCE</scope>
    <source>
        <strain evidence="14">R3-111a-1</strain>
    </source>
</reference>
<feature type="disulfide bond" evidence="11">
    <location>
        <begin position="40"/>
        <end position="115"/>
    </location>
</feature>
<dbReference type="STRING" id="644352.J3PAP1"/>
<dbReference type="GO" id="GO:0050525">
    <property type="term" value="F:cutinase activity"/>
    <property type="evidence" value="ECO:0007669"/>
    <property type="project" value="UniProtKB-EC"/>
</dbReference>
<gene>
    <name evidence="14" type="primary">20351024</name>
    <name evidence="13" type="ORF">GGTG_10566</name>
</gene>
<dbReference type="SMART" id="SM01110">
    <property type="entry name" value="Cutinase"/>
    <property type="match status" value="1"/>
</dbReference>
<feature type="disulfide bond" evidence="11">
    <location>
        <begin position="174"/>
        <end position="181"/>
    </location>
</feature>
<dbReference type="Pfam" id="PF01083">
    <property type="entry name" value="Cutinase"/>
    <property type="match status" value="1"/>
</dbReference>
<evidence type="ECO:0000256" key="4">
    <source>
        <dbReference type="ARBA" id="ARBA00022487"/>
    </source>
</evidence>
<protein>
    <recommendedName>
        <fullName evidence="3">cutinase</fullName>
        <ecNumber evidence="3">3.1.1.74</ecNumber>
    </recommendedName>
</protein>
<feature type="signal peptide" evidence="12">
    <location>
        <begin position="1"/>
        <end position="19"/>
    </location>
</feature>
<dbReference type="OrthoDB" id="2975078at2759"/>
<sequence length="210" mass="20991">MKFSKATISVVLMAAAGSAHPVAPVEDVKEADLVPRQGGCADIHVVFARGTTEIGTLGTIVGPPLSGALRSTAGGRSTEVEGVPYPAAVSGFLAGGDRRGSATMAQMVTSKAAACPNTKIVMAGYSQGGQLVHNAAEQLPASVASRVSAAVIFGDPKNGEPVAQIPASRTMIICNSGDNICSGGVLIFAPHLTYGADAGSAARFIAAQSA</sequence>
<dbReference type="GO" id="GO:0016052">
    <property type="term" value="P:carbohydrate catabolic process"/>
    <property type="evidence" value="ECO:0007669"/>
    <property type="project" value="TreeGrafter"/>
</dbReference>
<reference evidence="13" key="2">
    <citation type="submission" date="2010-07" db="EMBL/GenBank/DDBJ databases">
        <authorList>
            <consortium name="The Broad Institute Genome Sequencing Platform"/>
            <consortium name="Broad Institute Genome Sequencing Center for Infectious Disease"/>
            <person name="Ma L.-J."/>
            <person name="Dead R."/>
            <person name="Young S."/>
            <person name="Zeng Q."/>
            <person name="Koehrsen M."/>
            <person name="Alvarado L."/>
            <person name="Berlin A."/>
            <person name="Chapman S.B."/>
            <person name="Chen Z."/>
            <person name="Freedman E."/>
            <person name="Gellesch M."/>
            <person name="Goldberg J."/>
            <person name="Griggs A."/>
            <person name="Gujja S."/>
            <person name="Heilman E.R."/>
            <person name="Heiman D."/>
            <person name="Hepburn T."/>
            <person name="Howarth C."/>
            <person name="Jen D."/>
            <person name="Larson L."/>
            <person name="Mehta T."/>
            <person name="Neiman D."/>
            <person name="Pearson M."/>
            <person name="Roberts A."/>
            <person name="Saif S."/>
            <person name="Shea T."/>
            <person name="Shenoy N."/>
            <person name="Sisk P."/>
            <person name="Stolte C."/>
            <person name="Sykes S."/>
            <person name="Walk T."/>
            <person name="White J."/>
            <person name="Yandava C."/>
            <person name="Haas B."/>
            <person name="Nusbaum C."/>
            <person name="Birren B."/>
        </authorList>
    </citation>
    <scope>NUCLEOTIDE SEQUENCE</scope>
    <source>
        <strain evidence="13">R3-111a-1</strain>
    </source>
</reference>
<dbReference type="InterPro" id="IPR029058">
    <property type="entry name" value="AB_hydrolase_fold"/>
</dbReference>
<dbReference type="InterPro" id="IPR000675">
    <property type="entry name" value="Cutinase/axe"/>
</dbReference>
<organism evidence="13">
    <name type="scientific">Gaeumannomyces tritici (strain R3-111a-1)</name>
    <name type="common">Wheat and barley take-all root rot fungus</name>
    <name type="synonym">Gaeumannomyces graminis var. tritici</name>
    <dbReference type="NCBI Taxonomy" id="644352"/>
    <lineage>
        <taxon>Eukaryota</taxon>
        <taxon>Fungi</taxon>
        <taxon>Dikarya</taxon>
        <taxon>Ascomycota</taxon>
        <taxon>Pezizomycotina</taxon>
        <taxon>Sordariomycetes</taxon>
        <taxon>Sordariomycetidae</taxon>
        <taxon>Magnaporthales</taxon>
        <taxon>Magnaporthaceae</taxon>
        <taxon>Gaeumannomyces</taxon>
    </lineage>
</organism>
<evidence type="ECO:0000313" key="13">
    <source>
        <dbReference type="EMBL" id="EJT71307.1"/>
    </source>
</evidence>
<keyword evidence="5" id="KW-0964">Secreted</keyword>
<accession>J3PAP1</accession>
<evidence type="ECO:0000256" key="1">
    <source>
        <dbReference type="ARBA" id="ARBA00004613"/>
    </source>
</evidence>